<dbReference type="CDD" id="cd00009">
    <property type="entry name" value="AAA"/>
    <property type="match status" value="1"/>
</dbReference>
<dbReference type="PANTHER" id="PTHR37291">
    <property type="entry name" value="5-METHYLCYTOSINE-SPECIFIC RESTRICTION ENZYME B"/>
    <property type="match status" value="1"/>
</dbReference>
<dbReference type="SUPFAM" id="SSF52540">
    <property type="entry name" value="P-loop containing nucleoside triphosphate hydrolases"/>
    <property type="match status" value="1"/>
</dbReference>
<dbReference type="InterPro" id="IPR052934">
    <property type="entry name" value="Methyl-DNA_Rec/Restrict_Enz"/>
</dbReference>
<dbReference type="InterPro" id="IPR027417">
    <property type="entry name" value="P-loop_NTPase"/>
</dbReference>
<name>A0A3B0UKV0_9ZZZZ</name>
<dbReference type="InterPro" id="IPR003593">
    <property type="entry name" value="AAA+_ATPase"/>
</dbReference>
<feature type="domain" description="AAA+ ATPase" evidence="1">
    <location>
        <begin position="295"/>
        <end position="457"/>
    </location>
</feature>
<dbReference type="InterPro" id="IPR011704">
    <property type="entry name" value="ATPase_dyneun-rel_AAA"/>
</dbReference>
<gene>
    <name evidence="2" type="ORF">MNBD_CHLOROFLEXI01-174</name>
</gene>
<dbReference type="PANTHER" id="PTHR37291:SF1">
    <property type="entry name" value="TYPE IV METHYL-DIRECTED RESTRICTION ENZYME ECOKMCRB SUBUNIT"/>
    <property type="match status" value="1"/>
</dbReference>
<organism evidence="2">
    <name type="scientific">hydrothermal vent metagenome</name>
    <dbReference type="NCBI Taxonomy" id="652676"/>
    <lineage>
        <taxon>unclassified sequences</taxon>
        <taxon>metagenomes</taxon>
        <taxon>ecological metagenomes</taxon>
    </lineage>
</organism>
<evidence type="ECO:0000259" key="1">
    <source>
        <dbReference type="SMART" id="SM00382"/>
    </source>
</evidence>
<dbReference type="Pfam" id="PF07728">
    <property type="entry name" value="AAA_5"/>
    <property type="match status" value="1"/>
</dbReference>
<dbReference type="Gene3D" id="3.40.50.300">
    <property type="entry name" value="P-loop containing nucleotide triphosphate hydrolases"/>
    <property type="match status" value="1"/>
</dbReference>
<evidence type="ECO:0000313" key="2">
    <source>
        <dbReference type="EMBL" id="VAW31358.1"/>
    </source>
</evidence>
<sequence length="542" mass="62386">MLPKWQVQELIQLVRQRYPDWQDFTHPGFVADEISYKQATIRKAEAWLNQEALDKLLEDGAYDTFLDYLTKLAQDNNLLWRSVPSSGDTAVLHQPSLDKPTFCTQLRNLLYGDRPTPQRLQTFSDYLSANDLPNKWPFATYFLFLCHRKKEMLVKPRTARWFLKFTQPDGESPQNKTVISQEPSASSYALLLQETRSLYKSLADFGVRDMVDVQSFIWVCAQVSKHQTSRLSSKGQIELDVPPSQPATPIRYEPVLQTAVLRESNTPTPYTLNQCASDTGLPQTDLSRWLRAIERKGQAILYGPPGTGKTFLAQKLAQHLTQGKNGFWEMIQFHPAYAYEDFVQGIRPFTDDDGRLHYDLVPGRFLQFCQRASQHSGSCVLIIDEINRANLAAVFGELMVLLEYRDASIPLASGGSFHIPANVRLIGTMNTADRSIALVDHALRRRFAFIHLPPNYDVLRHYHQGTDFNPEPLIKLLQKLNRQIDDPHYLVGITYFLHPNLTPQLADIWQLEIEPYLEEYFFDQPDQVEAFRWEKVSKHLNL</sequence>
<dbReference type="GO" id="GO:0016887">
    <property type="term" value="F:ATP hydrolysis activity"/>
    <property type="evidence" value="ECO:0007669"/>
    <property type="project" value="InterPro"/>
</dbReference>
<accession>A0A3B0UKV0</accession>
<dbReference type="EMBL" id="UOEU01000206">
    <property type="protein sequence ID" value="VAW31358.1"/>
    <property type="molecule type" value="Genomic_DNA"/>
</dbReference>
<reference evidence="2" key="1">
    <citation type="submission" date="2018-06" db="EMBL/GenBank/DDBJ databases">
        <authorList>
            <person name="Zhirakovskaya E."/>
        </authorList>
    </citation>
    <scope>NUCLEOTIDE SEQUENCE</scope>
</reference>
<proteinExistence type="predicted"/>
<protein>
    <submittedName>
        <fullName evidence="2">Putative restriction enzyme</fullName>
    </submittedName>
</protein>
<dbReference type="GO" id="GO:0005524">
    <property type="term" value="F:ATP binding"/>
    <property type="evidence" value="ECO:0007669"/>
    <property type="project" value="InterPro"/>
</dbReference>
<dbReference type="SMART" id="SM00382">
    <property type="entry name" value="AAA"/>
    <property type="match status" value="1"/>
</dbReference>
<dbReference type="AlphaFoldDB" id="A0A3B0UKV0"/>